<feature type="chain" id="PRO_5047306974" evidence="1">
    <location>
        <begin position="20"/>
        <end position="80"/>
    </location>
</feature>
<dbReference type="EMBL" id="JBGORX010000001">
    <property type="protein sequence ID" value="MFJ1267089.1"/>
    <property type="molecule type" value="Genomic_DNA"/>
</dbReference>
<organism evidence="2 3">
    <name type="scientific">Legionella lytica</name>
    <dbReference type="NCBI Taxonomy" id="96232"/>
    <lineage>
        <taxon>Bacteria</taxon>
        <taxon>Pseudomonadati</taxon>
        <taxon>Pseudomonadota</taxon>
        <taxon>Gammaproteobacteria</taxon>
        <taxon>Legionellales</taxon>
        <taxon>Legionellaceae</taxon>
        <taxon>Legionella</taxon>
    </lineage>
</organism>
<evidence type="ECO:0000313" key="2">
    <source>
        <dbReference type="EMBL" id="MFJ1267089.1"/>
    </source>
</evidence>
<keyword evidence="1" id="KW-0732">Signal</keyword>
<reference evidence="2 3" key="1">
    <citation type="submission" date="2024-08" db="EMBL/GenBank/DDBJ databases">
        <title>Draft Genome Sequence of Legionella lytica strain DSB2004, Isolated From a Fire Sprinkler System.</title>
        <authorList>
            <person name="Everhart A.D."/>
            <person name="Kidane D.T."/>
            <person name="Farone A.L."/>
            <person name="Farone M.B."/>
        </authorList>
    </citation>
    <scope>NUCLEOTIDE SEQUENCE [LARGE SCALE GENOMIC DNA]</scope>
    <source>
        <strain evidence="2 3">DSB2004</strain>
    </source>
</reference>
<gene>
    <name evidence="2" type="ORF">ACD661_00800</name>
</gene>
<accession>A0ABW8D665</accession>
<sequence length="80" mass="8732">MMKKLIISFFIFSSTVSFASVQTNMNEKWICTTNASGSARADDKSADDKMANTQGSAAKSFAYAAKNCRDCTQIKCEAKD</sequence>
<keyword evidence="3" id="KW-1185">Reference proteome</keyword>
<evidence type="ECO:0000256" key="1">
    <source>
        <dbReference type="SAM" id="SignalP"/>
    </source>
</evidence>
<evidence type="ECO:0000313" key="3">
    <source>
        <dbReference type="Proteomes" id="UP001615550"/>
    </source>
</evidence>
<proteinExistence type="predicted"/>
<feature type="signal peptide" evidence="1">
    <location>
        <begin position="1"/>
        <end position="19"/>
    </location>
</feature>
<dbReference type="RefSeq" id="WP_400185603.1">
    <property type="nucleotide sequence ID" value="NZ_JBGORX010000001.1"/>
</dbReference>
<comment type="caution">
    <text evidence="2">The sequence shown here is derived from an EMBL/GenBank/DDBJ whole genome shotgun (WGS) entry which is preliminary data.</text>
</comment>
<protein>
    <submittedName>
        <fullName evidence="2">Uncharacterized protein</fullName>
    </submittedName>
</protein>
<name>A0ABW8D665_9GAMM</name>
<dbReference type="Proteomes" id="UP001615550">
    <property type="component" value="Unassembled WGS sequence"/>
</dbReference>